<dbReference type="Gene3D" id="3.40.50.1000">
    <property type="entry name" value="HAD superfamily/HAD-like"/>
    <property type="match status" value="1"/>
</dbReference>
<keyword evidence="5" id="KW-1185">Reference proteome</keyword>
<dbReference type="PANTHER" id="PTHR46470">
    <property type="entry name" value="N-ACYLNEURAMINATE-9-PHOSPHATASE"/>
    <property type="match status" value="1"/>
</dbReference>
<dbReference type="InterPro" id="IPR006439">
    <property type="entry name" value="HAD-SF_hydro_IA"/>
</dbReference>
<keyword evidence="2 4" id="KW-0378">Hydrolase</keyword>
<evidence type="ECO:0000256" key="2">
    <source>
        <dbReference type="ARBA" id="ARBA00022801"/>
    </source>
</evidence>
<dbReference type="RefSeq" id="WP_200355296.1">
    <property type="nucleotide sequence ID" value="NZ_JAENIL010000014.1"/>
</dbReference>
<proteinExistence type="predicted"/>
<evidence type="ECO:0000313" key="5">
    <source>
        <dbReference type="Proteomes" id="UP000617628"/>
    </source>
</evidence>
<comment type="cofactor">
    <cofactor evidence="1">
        <name>Mg(2+)</name>
        <dbReference type="ChEBI" id="CHEBI:18420"/>
    </cofactor>
</comment>
<dbReference type="SUPFAM" id="SSF56784">
    <property type="entry name" value="HAD-like"/>
    <property type="match status" value="1"/>
</dbReference>
<dbReference type="InterPro" id="IPR036412">
    <property type="entry name" value="HAD-like_sf"/>
</dbReference>
<dbReference type="SFLD" id="SFLDG01129">
    <property type="entry name" value="C1.5:_HAD__Beta-PGM__Phosphata"/>
    <property type="match status" value="1"/>
</dbReference>
<gene>
    <name evidence="4" type="ORF">JIN87_09380</name>
</gene>
<evidence type="ECO:0000256" key="3">
    <source>
        <dbReference type="ARBA" id="ARBA00022842"/>
    </source>
</evidence>
<dbReference type="NCBIfam" id="TIGR01549">
    <property type="entry name" value="HAD-SF-IA-v1"/>
    <property type="match status" value="1"/>
</dbReference>
<protein>
    <submittedName>
        <fullName evidence="4">HAD family hydrolase</fullName>
    </submittedName>
</protein>
<evidence type="ECO:0000313" key="4">
    <source>
        <dbReference type="EMBL" id="MBK1877079.1"/>
    </source>
</evidence>
<sequence length="219" mass="24371">MLFLDIDDTLVDHTRAERVAAELFGERFGDSIPDFDETSFPTYWHDLAEIHFAAFLAGETSFQGQRRRRMRKLFRDENLCDEKADELFSIYLKSYENSLGLFPDVLPFLEKHAGQGVGIISNGGHAQQSEKITRHGLDSYVSLLVTAESAGCSKPDAKIFHDSCAQAKVAPADAIYIGDSLEKDALGASKAGLRGIWLNRDQQPVPEGVESIQSLEEFE</sequence>
<name>A0A934RXK8_9BACT</name>
<evidence type="ECO:0000256" key="1">
    <source>
        <dbReference type="ARBA" id="ARBA00001946"/>
    </source>
</evidence>
<dbReference type="AlphaFoldDB" id="A0A934RXK8"/>
<dbReference type="InterPro" id="IPR023214">
    <property type="entry name" value="HAD_sf"/>
</dbReference>
<dbReference type="GO" id="GO:0016787">
    <property type="term" value="F:hydrolase activity"/>
    <property type="evidence" value="ECO:0007669"/>
    <property type="project" value="UniProtKB-KW"/>
</dbReference>
<dbReference type="SFLD" id="SFLDS00003">
    <property type="entry name" value="Haloacid_Dehalogenase"/>
    <property type="match status" value="1"/>
</dbReference>
<keyword evidence="3" id="KW-0460">Magnesium</keyword>
<dbReference type="Gene3D" id="1.20.120.1600">
    <property type="match status" value="1"/>
</dbReference>
<dbReference type="GO" id="GO:0044281">
    <property type="term" value="P:small molecule metabolic process"/>
    <property type="evidence" value="ECO:0007669"/>
    <property type="project" value="UniProtKB-ARBA"/>
</dbReference>
<organism evidence="4 5">
    <name type="scientific">Pelagicoccus mobilis</name>
    <dbReference type="NCBI Taxonomy" id="415221"/>
    <lineage>
        <taxon>Bacteria</taxon>
        <taxon>Pseudomonadati</taxon>
        <taxon>Verrucomicrobiota</taxon>
        <taxon>Opitutia</taxon>
        <taxon>Puniceicoccales</taxon>
        <taxon>Pelagicoccaceae</taxon>
        <taxon>Pelagicoccus</taxon>
    </lineage>
</organism>
<dbReference type="PANTHER" id="PTHR46470:SF4">
    <property type="entry name" value="5-AMINO-6-(5-PHOSPHO-D-RIBITYLAMINO)URACIL PHOSPHATASE YIGB"/>
    <property type="match status" value="1"/>
</dbReference>
<dbReference type="EMBL" id="JAENIL010000014">
    <property type="protein sequence ID" value="MBK1877079.1"/>
    <property type="molecule type" value="Genomic_DNA"/>
</dbReference>
<dbReference type="Pfam" id="PF00702">
    <property type="entry name" value="Hydrolase"/>
    <property type="match status" value="1"/>
</dbReference>
<accession>A0A934RXK8</accession>
<dbReference type="Proteomes" id="UP000617628">
    <property type="component" value="Unassembled WGS sequence"/>
</dbReference>
<reference evidence="4" key="1">
    <citation type="submission" date="2021-01" db="EMBL/GenBank/DDBJ databases">
        <title>Modified the classification status of verrucomicrobia.</title>
        <authorList>
            <person name="Feng X."/>
        </authorList>
    </citation>
    <scope>NUCLEOTIDE SEQUENCE</scope>
    <source>
        <strain evidence="4">KCTC 13126</strain>
    </source>
</reference>
<comment type="caution">
    <text evidence="4">The sequence shown here is derived from an EMBL/GenBank/DDBJ whole genome shotgun (WGS) entry which is preliminary data.</text>
</comment>
<dbReference type="InterPro" id="IPR051400">
    <property type="entry name" value="HAD-like_hydrolase"/>
</dbReference>